<name>A0AAE0N3S6_9PEZI</name>
<comment type="caution">
    <text evidence="2">The sequence shown here is derived from an EMBL/GenBank/DDBJ whole genome shotgun (WGS) entry which is preliminary data.</text>
</comment>
<evidence type="ECO:0000256" key="1">
    <source>
        <dbReference type="SAM" id="MobiDB-lite"/>
    </source>
</evidence>
<dbReference type="EMBL" id="JAULSN010000006">
    <property type="protein sequence ID" value="KAK3369806.1"/>
    <property type="molecule type" value="Genomic_DNA"/>
</dbReference>
<gene>
    <name evidence="2" type="ORF">B0T24DRAFT_366156</name>
</gene>
<organism evidence="2 3">
    <name type="scientific">Lasiosphaeria ovina</name>
    <dbReference type="NCBI Taxonomy" id="92902"/>
    <lineage>
        <taxon>Eukaryota</taxon>
        <taxon>Fungi</taxon>
        <taxon>Dikarya</taxon>
        <taxon>Ascomycota</taxon>
        <taxon>Pezizomycotina</taxon>
        <taxon>Sordariomycetes</taxon>
        <taxon>Sordariomycetidae</taxon>
        <taxon>Sordariales</taxon>
        <taxon>Lasiosphaeriaceae</taxon>
        <taxon>Lasiosphaeria</taxon>
    </lineage>
</organism>
<feature type="compositionally biased region" description="Basic and acidic residues" evidence="1">
    <location>
        <begin position="1"/>
        <end position="14"/>
    </location>
</feature>
<reference evidence="2" key="2">
    <citation type="submission" date="2023-06" db="EMBL/GenBank/DDBJ databases">
        <authorList>
            <consortium name="Lawrence Berkeley National Laboratory"/>
            <person name="Haridas S."/>
            <person name="Hensen N."/>
            <person name="Bonometti L."/>
            <person name="Westerberg I."/>
            <person name="Brannstrom I.O."/>
            <person name="Guillou S."/>
            <person name="Cros-Aarteil S."/>
            <person name="Calhoun S."/>
            <person name="Kuo A."/>
            <person name="Mondo S."/>
            <person name="Pangilinan J."/>
            <person name="Riley R."/>
            <person name="Labutti K."/>
            <person name="Andreopoulos B."/>
            <person name="Lipzen A."/>
            <person name="Chen C."/>
            <person name="Yanf M."/>
            <person name="Daum C."/>
            <person name="Ng V."/>
            <person name="Clum A."/>
            <person name="Steindorff A."/>
            <person name="Ohm R."/>
            <person name="Martin F."/>
            <person name="Silar P."/>
            <person name="Natvig D."/>
            <person name="Lalanne C."/>
            <person name="Gautier V."/>
            <person name="Ament-Velasquez S.L."/>
            <person name="Kruys A."/>
            <person name="Hutchinson M.I."/>
            <person name="Powell A.J."/>
            <person name="Barry K."/>
            <person name="Miller A.N."/>
            <person name="Grigoriev I.V."/>
            <person name="Debuchy R."/>
            <person name="Gladieux P."/>
            <person name="Thoren M.H."/>
            <person name="Johannesson H."/>
        </authorList>
    </citation>
    <scope>NUCLEOTIDE SEQUENCE</scope>
    <source>
        <strain evidence="2">CBS 958.72</strain>
    </source>
</reference>
<protein>
    <submittedName>
        <fullName evidence="2">Uncharacterized protein</fullName>
    </submittedName>
</protein>
<reference evidence="2" key="1">
    <citation type="journal article" date="2023" name="Mol. Phylogenet. Evol.">
        <title>Genome-scale phylogeny and comparative genomics of the fungal order Sordariales.</title>
        <authorList>
            <person name="Hensen N."/>
            <person name="Bonometti L."/>
            <person name="Westerberg I."/>
            <person name="Brannstrom I.O."/>
            <person name="Guillou S."/>
            <person name="Cros-Aarteil S."/>
            <person name="Calhoun S."/>
            <person name="Haridas S."/>
            <person name="Kuo A."/>
            <person name="Mondo S."/>
            <person name="Pangilinan J."/>
            <person name="Riley R."/>
            <person name="LaButti K."/>
            <person name="Andreopoulos B."/>
            <person name="Lipzen A."/>
            <person name="Chen C."/>
            <person name="Yan M."/>
            <person name="Daum C."/>
            <person name="Ng V."/>
            <person name="Clum A."/>
            <person name="Steindorff A."/>
            <person name="Ohm R.A."/>
            <person name="Martin F."/>
            <person name="Silar P."/>
            <person name="Natvig D.O."/>
            <person name="Lalanne C."/>
            <person name="Gautier V."/>
            <person name="Ament-Velasquez S.L."/>
            <person name="Kruys A."/>
            <person name="Hutchinson M.I."/>
            <person name="Powell A.J."/>
            <person name="Barry K."/>
            <person name="Miller A.N."/>
            <person name="Grigoriev I.V."/>
            <person name="Debuchy R."/>
            <person name="Gladieux P."/>
            <person name="Hiltunen Thoren M."/>
            <person name="Johannesson H."/>
        </authorList>
    </citation>
    <scope>NUCLEOTIDE SEQUENCE</scope>
    <source>
        <strain evidence="2">CBS 958.72</strain>
    </source>
</reference>
<keyword evidence="3" id="KW-1185">Reference proteome</keyword>
<dbReference type="Proteomes" id="UP001287356">
    <property type="component" value="Unassembled WGS sequence"/>
</dbReference>
<proteinExistence type="predicted"/>
<dbReference type="AlphaFoldDB" id="A0AAE0N3S6"/>
<feature type="region of interest" description="Disordered" evidence="1">
    <location>
        <begin position="1"/>
        <end position="39"/>
    </location>
</feature>
<accession>A0AAE0N3S6</accession>
<evidence type="ECO:0000313" key="2">
    <source>
        <dbReference type="EMBL" id="KAK3369806.1"/>
    </source>
</evidence>
<sequence>MANHEVRSDNKTIDRGAMAPRQMAPDLRAGRPGGDSTWDGTCDAVSQASNRTQLPSRLGLLLEKYLVAASSPRCTPVFT</sequence>
<evidence type="ECO:0000313" key="3">
    <source>
        <dbReference type="Proteomes" id="UP001287356"/>
    </source>
</evidence>